<evidence type="ECO:0000313" key="2">
    <source>
        <dbReference type="WBParaSite" id="JU765_v2.g12849.t1"/>
    </source>
</evidence>
<dbReference type="WBParaSite" id="JU765_v2.g12849.t1">
    <property type="protein sequence ID" value="JU765_v2.g12849.t1"/>
    <property type="gene ID" value="JU765_v2.g12849"/>
</dbReference>
<proteinExistence type="predicted"/>
<protein>
    <submittedName>
        <fullName evidence="2">Uncharacterized protein</fullName>
    </submittedName>
</protein>
<reference evidence="2" key="1">
    <citation type="submission" date="2022-11" db="UniProtKB">
        <authorList>
            <consortium name="WormBaseParasite"/>
        </authorList>
    </citation>
    <scope>IDENTIFICATION</scope>
</reference>
<sequence length="77" mass="9414">MPQNYQALKFLNMDTNKYVWQRDDVKNLEILKNLMDSIERLIERYLNIQVEEFEREKDPNVVDYQVMRDASEMAKKK</sequence>
<dbReference type="Proteomes" id="UP000887576">
    <property type="component" value="Unplaced"/>
</dbReference>
<name>A0AC34Q4B7_9BILA</name>
<accession>A0AC34Q4B7</accession>
<evidence type="ECO:0000313" key="1">
    <source>
        <dbReference type="Proteomes" id="UP000887576"/>
    </source>
</evidence>
<organism evidence="1 2">
    <name type="scientific">Panagrolaimus sp. JU765</name>
    <dbReference type="NCBI Taxonomy" id="591449"/>
    <lineage>
        <taxon>Eukaryota</taxon>
        <taxon>Metazoa</taxon>
        <taxon>Ecdysozoa</taxon>
        <taxon>Nematoda</taxon>
        <taxon>Chromadorea</taxon>
        <taxon>Rhabditida</taxon>
        <taxon>Tylenchina</taxon>
        <taxon>Panagrolaimomorpha</taxon>
        <taxon>Panagrolaimoidea</taxon>
        <taxon>Panagrolaimidae</taxon>
        <taxon>Panagrolaimus</taxon>
    </lineage>
</organism>